<keyword evidence="3" id="KW-1185">Reference proteome</keyword>
<dbReference type="OrthoDB" id="601072at2759"/>
<name>A0A0Q3IGY1_BRADI</name>
<evidence type="ECO:0000313" key="3">
    <source>
        <dbReference type="Proteomes" id="UP000008810"/>
    </source>
</evidence>
<protein>
    <submittedName>
        <fullName evidence="1 2">Uncharacterized protein</fullName>
    </submittedName>
</protein>
<reference evidence="1" key="2">
    <citation type="submission" date="2017-06" db="EMBL/GenBank/DDBJ databases">
        <title>WGS assembly of Brachypodium distachyon.</title>
        <authorList>
            <consortium name="The International Brachypodium Initiative"/>
            <person name="Lucas S."/>
            <person name="Harmon-Smith M."/>
            <person name="Lail K."/>
            <person name="Tice H."/>
            <person name="Grimwood J."/>
            <person name="Bruce D."/>
            <person name="Barry K."/>
            <person name="Shu S."/>
            <person name="Lindquist E."/>
            <person name="Wang M."/>
            <person name="Pitluck S."/>
            <person name="Vogel J.P."/>
            <person name="Garvin D.F."/>
            <person name="Mockler T.C."/>
            <person name="Schmutz J."/>
            <person name="Rokhsar D."/>
            <person name="Bevan M.W."/>
        </authorList>
    </citation>
    <scope>NUCLEOTIDE SEQUENCE</scope>
    <source>
        <strain evidence="1">Bd21</strain>
    </source>
</reference>
<dbReference type="Gramene" id="KQK05171">
    <property type="protein sequence ID" value="KQK05171"/>
    <property type="gene ID" value="BRADI_2g18454v3"/>
</dbReference>
<dbReference type="EMBL" id="CM000881">
    <property type="protein sequence ID" value="KQK05171.1"/>
    <property type="molecule type" value="Genomic_DNA"/>
</dbReference>
<evidence type="ECO:0000313" key="1">
    <source>
        <dbReference type="EMBL" id="KQK05171.1"/>
    </source>
</evidence>
<accession>A0A0Q3IGY1</accession>
<dbReference type="InParanoid" id="A0A0Q3IGY1"/>
<dbReference type="Proteomes" id="UP000008810">
    <property type="component" value="Chromosome 2"/>
</dbReference>
<reference evidence="2" key="3">
    <citation type="submission" date="2018-08" db="UniProtKB">
        <authorList>
            <consortium name="EnsemblPlants"/>
        </authorList>
    </citation>
    <scope>IDENTIFICATION</scope>
    <source>
        <strain evidence="2">cv. Bd21</strain>
    </source>
</reference>
<dbReference type="AlphaFoldDB" id="A0A0Q3IGY1"/>
<organism evidence="1">
    <name type="scientific">Brachypodium distachyon</name>
    <name type="common">Purple false brome</name>
    <name type="synonym">Trachynia distachya</name>
    <dbReference type="NCBI Taxonomy" id="15368"/>
    <lineage>
        <taxon>Eukaryota</taxon>
        <taxon>Viridiplantae</taxon>
        <taxon>Streptophyta</taxon>
        <taxon>Embryophyta</taxon>
        <taxon>Tracheophyta</taxon>
        <taxon>Spermatophyta</taxon>
        <taxon>Magnoliopsida</taxon>
        <taxon>Liliopsida</taxon>
        <taxon>Poales</taxon>
        <taxon>Poaceae</taxon>
        <taxon>BOP clade</taxon>
        <taxon>Pooideae</taxon>
        <taxon>Stipodae</taxon>
        <taxon>Brachypodieae</taxon>
        <taxon>Brachypodium</taxon>
    </lineage>
</organism>
<gene>
    <name evidence="1" type="ORF">BRADI_2g18454v3</name>
</gene>
<dbReference type="EnsemblPlants" id="KQK05171">
    <property type="protein sequence ID" value="KQK05171"/>
    <property type="gene ID" value="BRADI_2g18454v3"/>
</dbReference>
<reference evidence="1 2" key="1">
    <citation type="journal article" date="2010" name="Nature">
        <title>Genome sequencing and analysis of the model grass Brachypodium distachyon.</title>
        <authorList>
            <consortium name="International Brachypodium Initiative"/>
        </authorList>
    </citation>
    <scope>NUCLEOTIDE SEQUENCE [LARGE SCALE GENOMIC DNA]</scope>
    <source>
        <strain evidence="1 2">Bd21</strain>
    </source>
</reference>
<evidence type="ECO:0000313" key="2">
    <source>
        <dbReference type="EnsemblPlants" id="KQK05171"/>
    </source>
</evidence>
<sequence length="53" mass="6014">MRVRFPLPAPFCICIKGVFYLSRHSRGPYLTFSVHHFLVLQSGVEQFGSSRGS</sequence>
<proteinExistence type="predicted"/>